<organism evidence="11">
    <name type="scientific">Thiolapillus brandeum</name>
    <dbReference type="NCBI Taxonomy" id="1076588"/>
    <lineage>
        <taxon>Bacteria</taxon>
        <taxon>Pseudomonadati</taxon>
        <taxon>Pseudomonadota</taxon>
        <taxon>Gammaproteobacteria</taxon>
        <taxon>Chromatiales</taxon>
        <taxon>Sedimenticolaceae</taxon>
        <taxon>Thiolapillus</taxon>
    </lineage>
</organism>
<comment type="subunit">
    <text evidence="10">Homopentamer.</text>
</comment>
<keyword evidence="5 10" id="KW-0812">Transmembrane</keyword>
<comment type="function">
    <text evidence="10">Channel that opens in response to stretch forces in the membrane lipid bilayer. May participate in the regulation of osmotic pressure changes within the cell.</text>
</comment>
<dbReference type="Proteomes" id="UP000886339">
    <property type="component" value="Unassembled WGS sequence"/>
</dbReference>
<evidence type="ECO:0000256" key="1">
    <source>
        <dbReference type="ARBA" id="ARBA00004651"/>
    </source>
</evidence>
<comment type="subcellular location">
    <subcellularLocation>
        <location evidence="10">Cell inner membrane</location>
        <topology evidence="10">Multi-pass membrane protein</topology>
    </subcellularLocation>
    <subcellularLocation>
        <location evidence="1">Cell membrane</location>
        <topology evidence="1">Multi-pass membrane protein</topology>
    </subcellularLocation>
</comment>
<accession>A0A831WAR1</accession>
<dbReference type="PANTHER" id="PTHR30266">
    <property type="entry name" value="MECHANOSENSITIVE CHANNEL MSCL"/>
    <property type="match status" value="1"/>
</dbReference>
<protein>
    <recommendedName>
        <fullName evidence="10">Large-conductance mechanosensitive channel</fullName>
    </recommendedName>
</protein>
<dbReference type="GO" id="GO:0008381">
    <property type="term" value="F:mechanosensitive monoatomic ion channel activity"/>
    <property type="evidence" value="ECO:0007669"/>
    <property type="project" value="UniProtKB-UniRule"/>
</dbReference>
<evidence type="ECO:0000256" key="7">
    <source>
        <dbReference type="ARBA" id="ARBA00023065"/>
    </source>
</evidence>
<keyword evidence="8 10" id="KW-0472">Membrane</keyword>
<keyword evidence="9 10" id="KW-0407">Ion channel</keyword>
<dbReference type="Gene3D" id="1.10.1200.120">
    <property type="entry name" value="Large-conductance mechanosensitive channel, MscL, domain 1"/>
    <property type="match status" value="1"/>
</dbReference>
<dbReference type="InterPro" id="IPR036019">
    <property type="entry name" value="MscL_channel"/>
</dbReference>
<dbReference type="InterPro" id="IPR037673">
    <property type="entry name" value="MSC/AndL"/>
</dbReference>
<dbReference type="SUPFAM" id="SSF81330">
    <property type="entry name" value="Gated mechanosensitive channel"/>
    <property type="match status" value="1"/>
</dbReference>
<evidence type="ECO:0000256" key="4">
    <source>
        <dbReference type="ARBA" id="ARBA00022475"/>
    </source>
</evidence>
<evidence type="ECO:0000256" key="8">
    <source>
        <dbReference type="ARBA" id="ARBA00023136"/>
    </source>
</evidence>
<feature type="transmembrane region" description="Helical" evidence="10">
    <location>
        <begin position="74"/>
        <end position="95"/>
    </location>
</feature>
<dbReference type="PROSITE" id="PS01327">
    <property type="entry name" value="MSCL"/>
    <property type="match status" value="1"/>
</dbReference>
<dbReference type="PRINTS" id="PR01264">
    <property type="entry name" value="MECHCHANNEL"/>
</dbReference>
<evidence type="ECO:0000313" key="11">
    <source>
        <dbReference type="EMBL" id="HEC06752.1"/>
    </source>
</evidence>
<dbReference type="EMBL" id="DRLF01000275">
    <property type="protein sequence ID" value="HEC06752.1"/>
    <property type="molecule type" value="Genomic_DNA"/>
</dbReference>
<evidence type="ECO:0000256" key="5">
    <source>
        <dbReference type="ARBA" id="ARBA00022692"/>
    </source>
</evidence>
<dbReference type="Pfam" id="PF01741">
    <property type="entry name" value="MscL"/>
    <property type="match status" value="1"/>
</dbReference>
<feature type="transmembrane region" description="Helical" evidence="10">
    <location>
        <begin position="20"/>
        <end position="37"/>
    </location>
</feature>
<dbReference type="NCBIfam" id="NF001843">
    <property type="entry name" value="PRK00567.1-4"/>
    <property type="match status" value="1"/>
</dbReference>
<dbReference type="GO" id="GO:0005886">
    <property type="term" value="C:plasma membrane"/>
    <property type="evidence" value="ECO:0007669"/>
    <property type="project" value="UniProtKB-SubCell"/>
</dbReference>
<evidence type="ECO:0000256" key="9">
    <source>
        <dbReference type="ARBA" id="ARBA00023303"/>
    </source>
</evidence>
<proteinExistence type="inferred from homology"/>
<keyword evidence="10" id="KW-0997">Cell inner membrane</keyword>
<keyword evidence="3 10" id="KW-0813">Transport</keyword>
<evidence type="ECO:0000256" key="10">
    <source>
        <dbReference type="HAMAP-Rule" id="MF_00115"/>
    </source>
</evidence>
<comment type="similarity">
    <text evidence="2 10">Belongs to the MscL family.</text>
</comment>
<dbReference type="HAMAP" id="MF_00115">
    <property type="entry name" value="MscL"/>
    <property type="match status" value="1"/>
</dbReference>
<evidence type="ECO:0000256" key="3">
    <source>
        <dbReference type="ARBA" id="ARBA00022448"/>
    </source>
</evidence>
<dbReference type="InterPro" id="IPR019823">
    <property type="entry name" value="Mechanosensitive_channel_CS"/>
</dbReference>
<comment type="caution">
    <text evidence="11">The sequence shown here is derived from an EMBL/GenBank/DDBJ whole genome shotgun (WGS) entry which is preliminary data.</text>
</comment>
<dbReference type="AlphaFoldDB" id="A0A831WAR1"/>
<evidence type="ECO:0000256" key="2">
    <source>
        <dbReference type="ARBA" id="ARBA00007254"/>
    </source>
</evidence>
<sequence length="136" mass="14619">MGMISEFKEFALKGNMVDMAVGIIIGGAFGTIVKSLVSDVIMPPIGYLTGGLDFSSLSLSLGKGLDGKEVFIKYGSFINAVIAFLIVAFVLFLVIKAMNKAKEAMEEEKEEEAAAEPPKQEVLLEEIRDLLKSKAG</sequence>
<gene>
    <name evidence="10 11" type="primary">mscL</name>
    <name evidence="11" type="ORF">ENJ12_07865</name>
</gene>
<dbReference type="InterPro" id="IPR001185">
    <property type="entry name" value="MS_channel"/>
</dbReference>
<keyword evidence="4 10" id="KW-1003">Cell membrane</keyword>
<dbReference type="NCBIfam" id="TIGR00220">
    <property type="entry name" value="mscL"/>
    <property type="match status" value="1"/>
</dbReference>
<evidence type="ECO:0000256" key="6">
    <source>
        <dbReference type="ARBA" id="ARBA00022989"/>
    </source>
</evidence>
<dbReference type="PANTHER" id="PTHR30266:SF2">
    <property type="entry name" value="LARGE-CONDUCTANCE MECHANOSENSITIVE CHANNEL"/>
    <property type="match status" value="1"/>
</dbReference>
<reference evidence="11" key="1">
    <citation type="journal article" date="2020" name="mSystems">
        <title>Genome- and Community-Level Interaction Insights into Carbon Utilization and Element Cycling Functions of Hydrothermarchaeota in Hydrothermal Sediment.</title>
        <authorList>
            <person name="Zhou Z."/>
            <person name="Liu Y."/>
            <person name="Xu W."/>
            <person name="Pan J."/>
            <person name="Luo Z.H."/>
            <person name="Li M."/>
        </authorList>
    </citation>
    <scope>NUCLEOTIDE SEQUENCE [LARGE SCALE GENOMIC DNA]</scope>
    <source>
        <strain evidence="11">HyVt-458</strain>
    </source>
</reference>
<keyword evidence="7 10" id="KW-0406">Ion transport</keyword>
<name>A0A831WAR1_9GAMM</name>
<keyword evidence="6 10" id="KW-1133">Transmembrane helix</keyword>